<dbReference type="AlphaFoldDB" id="A0A0B6ZNX0"/>
<gene>
    <name evidence="1" type="primary">ORF73449</name>
</gene>
<dbReference type="EMBL" id="HACG01023393">
    <property type="protein sequence ID" value="CEK70258.1"/>
    <property type="molecule type" value="Transcribed_RNA"/>
</dbReference>
<accession>A0A0B6ZNX0</accession>
<evidence type="ECO:0000313" key="1">
    <source>
        <dbReference type="EMBL" id="CEK70258.1"/>
    </source>
</evidence>
<proteinExistence type="predicted"/>
<name>A0A0B6ZNX0_9EUPU</name>
<sequence>MNICMFRTVDPNKPQDDGNLDKQCPLILQPVALDLLKHQVRVGRDNSLSKQTFIDPLEGSRNCLKPSSSYWK</sequence>
<protein>
    <submittedName>
        <fullName evidence="1">Uncharacterized protein</fullName>
    </submittedName>
</protein>
<organism evidence="1">
    <name type="scientific">Arion vulgaris</name>
    <dbReference type="NCBI Taxonomy" id="1028688"/>
    <lineage>
        <taxon>Eukaryota</taxon>
        <taxon>Metazoa</taxon>
        <taxon>Spiralia</taxon>
        <taxon>Lophotrochozoa</taxon>
        <taxon>Mollusca</taxon>
        <taxon>Gastropoda</taxon>
        <taxon>Heterobranchia</taxon>
        <taxon>Euthyneura</taxon>
        <taxon>Panpulmonata</taxon>
        <taxon>Eupulmonata</taxon>
        <taxon>Stylommatophora</taxon>
        <taxon>Helicina</taxon>
        <taxon>Arionoidea</taxon>
        <taxon>Arionidae</taxon>
        <taxon>Arion</taxon>
    </lineage>
</organism>
<reference evidence="1" key="1">
    <citation type="submission" date="2014-12" db="EMBL/GenBank/DDBJ databases">
        <title>Insight into the proteome of Arion vulgaris.</title>
        <authorList>
            <person name="Aradska J."/>
            <person name="Bulat T."/>
            <person name="Smidak R."/>
            <person name="Sarate P."/>
            <person name="Gangsoo J."/>
            <person name="Sialana F."/>
            <person name="Bilban M."/>
            <person name="Lubec G."/>
        </authorList>
    </citation>
    <scope>NUCLEOTIDE SEQUENCE</scope>
    <source>
        <tissue evidence="1">Skin</tissue>
    </source>
</reference>